<proteinExistence type="inferred from homology"/>
<dbReference type="PANTHER" id="PTHR39428">
    <property type="entry name" value="F420H(2)-DEPENDENT QUINONE REDUCTASE RV1261C"/>
    <property type="match status" value="1"/>
</dbReference>
<dbReference type="SUPFAM" id="SSF50475">
    <property type="entry name" value="FMN-binding split barrel"/>
    <property type="match status" value="1"/>
</dbReference>
<dbReference type="GO" id="GO:0016491">
    <property type="term" value="F:oxidoreductase activity"/>
    <property type="evidence" value="ECO:0007669"/>
    <property type="project" value="InterPro"/>
</dbReference>
<name>A0A4P6JL52_KTERU</name>
<dbReference type="InterPro" id="IPR004378">
    <property type="entry name" value="F420H2_quin_Rdtase"/>
</dbReference>
<dbReference type="RefSeq" id="WP_129886337.1">
    <property type="nucleotide sequence ID" value="NZ_CP035758.1"/>
</dbReference>
<dbReference type="InterPro" id="IPR012349">
    <property type="entry name" value="Split_barrel_FMN-bd"/>
</dbReference>
<dbReference type="Proteomes" id="UP000290365">
    <property type="component" value="Chromosome"/>
</dbReference>
<gene>
    <name evidence="3" type="ORF">EPA93_06855</name>
</gene>
<protein>
    <submittedName>
        <fullName evidence="3">Nitroreductase family deazaflavin-dependent oxidoreductase</fullName>
    </submittedName>
</protein>
<dbReference type="NCBIfam" id="TIGR00026">
    <property type="entry name" value="hi_GC_TIGR00026"/>
    <property type="match status" value="1"/>
</dbReference>
<dbReference type="Pfam" id="PF04075">
    <property type="entry name" value="F420H2_quin_red"/>
    <property type="match status" value="1"/>
</dbReference>
<dbReference type="Gene3D" id="2.30.110.10">
    <property type="entry name" value="Electron Transport, Fmn-binding Protein, Chain A"/>
    <property type="match status" value="1"/>
</dbReference>
<dbReference type="GO" id="GO:0005886">
    <property type="term" value="C:plasma membrane"/>
    <property type="evidence" value="ECO:0007669"/>
    <property type="project" value="TreeGrafter"/>
</dbReference>
<dbReference type="PANTHER" id="PTHR39428:SF1">
    <property type="entry name" value="F420H(2)-DEPENDENT QUINONE REDUCTASE RV1261C"/>
    <property type="match status" value="1"/>
</dbReference>
<keyword evidence="4" id="KW-1185">Reference proteome</keyword>
<evidence type="ECO:0000313" key="4">
    <source>
        <dbReference type="Proteomes" id="UP000290365"/>
    </source>
</evidence>
<comment type="catalytic activity">
    <reaction evidence="2">
        <text>oxidized coenzyme F420-(gamma-L-Glu)(n) + a quinol + H(+) = reduced coenzyme F420-(gamma-L-Glu)(n) + a quinone</text>
        <dbReference type="Rhea" id="RHEA:39663"/>
        <dbReference type="Rhea" id="RHEA-COMP:12939"/>
        <dbReference type="Rhea" id="RHEA-COMP:14378"/>
        <dbReference type="ChEBI" id="CHEBI:15378"/>
        <dbReference type="ChEBI" id="CHEBI:24646"/>
        <dbReference type="ChEBI" id="CHEBI:132124"/>
        <dbReference type="ChEBI" id="CHEBI:133980"/>
        <dbReference type="ChEBI" id="CHEBI:139511"/>
    </reaction>
</comment>
<organism evidence="3 4">
    <name type="scientific">Ktedonosporobacter rubrisoli</name>
    <dbReference type="NCBI Taxonomy" id="2509675"/>
    <lineage>
        <taxon>Bacteria</taxon>
        <taxon>Bacillati</taxon>
        <taxon>Chloroflexota</taxon>
        <taxon>Ktedonobacteria</taxon>
        <taxon>Ktedonobacterales</taxon>
        <taxon>Ktedonosporobacteraceae</taxon>
        <taxon>Ktedonosporobacter</taxon>
    </lineage>
</organism>
<evidence type="ECO:0000256" key="1">
    <source>
        <dbReference type="ARBA" id="ARBA00008710"/>
    </source>
</evidence>
<accession>A0A4P6JL52</accession>
<dbReference type="GO" id="GO:0070967">
    <property type="term" value="F:coenzyme F420 binding"/>
    <property type="evidence" value="ECO:0007669"/>
    <property type="project" value="TreeGrafter"/>
</dbReference>
<dbReference type="AlphaFoldDB" id="A0A4P6JL52"/>
<dbReference type="KEGG" id="kbs:EPA93_06855"/>
<dbReference type="OrthoDB" id="162822at2"/>
<dbReference type="EMBL" id="CP035758">
    <property type="protein sequence ID" value="QBD75740.1"/>
    <property type="molecule type" value="Genomic_DNA"/>
</dbReference>
<reference evidence="3 4" key="1">
    <citation type="submission" date="2019-01" db="EMBL/GenBank/DDBJ databases">
        <title>Ktedonosporobacter rubrisoli SCAWS-G2.</title>
        <authorList>
            <person name="Huang Y."/>
            <person name="Yan B."/>
        </authorList>
    </citation>
    <scope>NUCLEOTIDE SEQUENCE [LARGE SCALE GENOMIC DNA]</scope>
    <source>
        <strain evidence="3 4">SCAWS-G2</strain>
    </source>
</reference>
<comment type="similarity">
    <text evidence="1">Belongs to the F420H(2)-dependent quinone reductase family.</text>
</comment>
<sequence length="138" mass="15324">MSEWSNDLSDWNNNVIQEFRSNGGKVGGRYQGASLLLLTTTGRKSGKAHTSPLAYQIEGGRYIVVASRMGSPAHPAWYLNLAAQPEVTVEVGNEHFKAIATTVDSAEREQLLEKWPMVKEHQANTTREIPFVALRRVS</sequence>
<evidence type="ECO:0000256" key="2">
    <source>
        <dbReference type="ARBA" id="ARBA00049106"/>
    </source>
</evidence>
<evidence type="ECO:0000313" key="3">
    <source>
        <dbReference type="EMBL" id="QBD75740.1"/>
    </source>
</evidence>